<evidence type="ECO:0000256" key="6">
    <source>
        <dbReference type="SAM" id="MobiDB-lite"/>
    </source>
</evidence>
<keyword evidence="9" id="KW-1185">Reference proteome</keyword>
<evidence type="ECO:0000313" key="9">
    <source>
        <dbReference type="Proteomes" id="UP000270094"/>
    </source>
</evidence>
<name>A0A3P7JDB4_STRVU</name>
<dbReference type="GO" id="GO:0046983">
    <property type="term" value="F:protein dimerization activity"/>
    <property type="evidence" value="ECO:0007669"/>
    <property type="project" value="InterPro"/>
</dbReference>
<dbReference type="Proteomes" id="UP000270094">
    <property type="component" value="Unassembled WGS sequence"/>
</dbReference>
<protein>
    <recommendedName>
        <fullName evidence="7">BHLH domain-containing protein</fullName>
    </recommendedName>
</protein>
<keyword evidence="2" id="KW-0805">Transcription regulation</keyword>
<dbReference type="EMBL" id="UYYB01124206">
    <property type="protein sequence ID" value="VDM83611.1"/>
    <property type="molecule type" value="Genomic_DNA"/>
</dbReference>
<accession>A0A3P7JDB4</accession>
<evidence type="ECO:0000259" key="7">
    <source>
        <dbReference type="PROSITE" id="PS50888"/>
    </source>
</evidence>
<dbReference type="Gene3D" id="4.10.280.10">
    <property type="entry name" value="Helix-loop-helix DNA-binding domain"/>
    <property type="match status" value="1"/>
</dbReference>
<dbReference type="SUPFAM" id="SSF47459">
    <property type="entry name" value="HLH, helix-loop-helix DNA-binding domain"/>
    <property type="match status" value="1"/>
</dbReference>
<sequence length="322" mass="35522">MDTQLSIKTLLTAARLLDGGREVNTLIQPHPTMQDVPAGTIPSSLAVQPLYADSMEPELRVIISRKMRVERKLCSASTSAQPYCSSSPSRKNSSKHSRAAHNELEKTRRANLRGCLETLKTLVPPLGDASRNTTLALLTRARDHIKVRYTYTDTRKTGYGLMRADGVTSELAPTHLIPFSAGVLLDVAYVRRVLDSFEGYSPSSKPAQSPQPIIIDPMAEGLLPALPICYPRPSLYPYLDLTPSHSCASTTLHWPTSVDEDKEGGRDISAHTQQQQMITYENPENMCDSGQHRSRMSAATCISSCTLCCVPCCHQQRYGLFM</sequence>
<feature type="region of interest" description="Disordered" evidence="6">
    <location>
        <begin position="79"/>
        <end position="105"/>
    </location>
</feature>
<evidence type="ECO:0000256" key="1">
    <source>
        <dbReference type="ARBA" id="ARBA00004123"/>
    </source>
</evidence>
<dbReference type="Pfam" id="PF00010">
    <property type="entry name" value="HLH"/>
    <property type="match status" value="1"/>
</dbReference>
<gene>
    <name evidence="8" type="ORF">SVUK_LOCUS18609</name>
</gene>
<dbReference type="GO" id="GO:0000978">
    <property type="term" value="F:RNA polymerase II cis-regulatory region sequence-specific DNA binding"/>
    <property type="evidence" value="ECO:0007669"/>
    <property type="project" value="TreeGrafter"/>
</dbReference>
<dbReference type="PROSITE" id="PS50888">
    <property type="entry name" value="BHLH"/>
    <property type="match status" value="1"/>
</dbReference>
<dbReference type="GO" id="GO:0005634">
    <property type="term" value="C:nucleus"/>
    <property type="evidence" value="ECO:0007669"/>
    <property type="project" value="UniProtKB-SubCell"/>
</dbReference>
<evidence type="ECO:0000313" key="8">
    <source>
        <dbReference type="EMBL" id="VDM83611.1"/>
    </source>
</evidence>
<proteinExistence type="predicted"/>
<evidence type="ECO:0000256" key="2">
    <source>
        <dbReference type="ARBA" id="ARBA00023015"/>
    </source>
</evidence>
<dbReference type="PANTHER" id="PTHR11969:SF54">
    <property type="entry name" value="MAD-LIKE PROTEIN 1"/>
    <property type="match status" value="1"/>
</dbReference>
<dbReference type="PANTHER" id="PTHR11969">
    <property type="entry name" value="MAX DIMERIZATION, MAD"/>
    <property type="match status" value="1"/>
</dbReference>
<reference evidence="8 9" key="1">
    <citation type="submission" date="2018-11" db="EMBL/GenBank/DDBJ databases">
        <authorList>
            <consortium name="Pathogen Informatics"/>
        </authorList>
    </citation>
    <scope>NUCLEOTIDE SEQUENCE [LARGE SCALE GENOMIC DNA]</scope>
</reference>
<dbReference type="OrthoDB" id="5920083at2759"/>
<feature type="domain" description="BHLH" evidence="7">
    <location>
        <begin position="96"/>
        <end position="148"/>
    </location>
</feature>
<evidence type="ECO:0000256" key="4">
    <source>
        <dbReference type="ARBA" id="ARBA00023163"/>
    </source>
</evidence>
<keyword evidence="5" id="KW-0539">Nucleus</keyword>
<evidence type="ECO:0000256" key="5">
    <source>
        <dbReference type="ARBA" id="ARBA00023242"/>
    </source>
</evidence>
<dbReference type="GO" id="GO:0000981">
    <property type="term" value="F:DNA-binding transcription factor activity, RNA polymerase II-specific"/>
    <property type="evidence" value="ECO:0007669"/>
    <property type="project" value="TreeGrafter"/>
</dbReference>
<evidence type="ECO:0000256" key="3">
    <source>
        <dbReference type="ARBA" id="ARBA00023125"/>
    </source>
</evidence>
<keyword evidence="4" id="KW-0804">Transcription</keyword>
<dbReference type="SMART" id="SM00353">
    <property type="entry name" value="HLH"/>
    <property type="match status" value="1"/>
</dbReference>
<dbReference type="AlphaFoldDB" id="A0A3P7JDB4"/>
<organism evidence="8 9">
    <name type="scientific">Strongylus vulgaris</name>
    <name type="common">Blood worm</name>
    <dbReference type="NCBI Taxonomy" id="40348"/>
    <lineage>
        <taxon>Eukaryota</taxon>
        <taxon>Metazoa</taxon>
        <taxon>Ecdysozoa</taxon>
        <taxon>Nematoda</taxon>
        <taxon>Chromadorea</taxon>
        <taxon>Rhabditida</taxon>
        <taxon>Rhabditina</taxon>
        <taxon>Rhabditomorpha</taxon>
        <taxon>Strongyloidea</taxon>
        <taxon>Strongylidae</taxon>
        <taxon>Strongylus</taxon>
    </lineage>
</organism>
<comment type="subcellular location">
    <subcellularLocation>
        <location evidence="1">Nucleus</location>
    </subcellularLocation>
</comment>
<dbReference type="InterPro" id="IPR011598">
    <property type="entry name" value="bHLH_dom"/>
</dbReference>
<dbReference type="InterPro" id="IPR036638">
    <property type="entry name" value="HLH_DNA-bd_sf"/>
</dbReference>
<keyword evidence="3" id="KW-0238">DNA-binding</keyword>